<dbReference type="Proteomes" id="UP000008631">
    <property type="component" value="Chromosome"/>
</dbReference>
<feature type="compositionally biased region" description="Pro residues" evidence="1">
    <location>
        <begin position="267"/>
        <end position="282"/>
    </location>
</feature>
<dbReference type="eggNOG" id="COG3170">
    <property type="taxonomic scope" value="Bacteria"/>
</dbReference>
<evidence type="ECO:0000313" key="3">
    <source>
        <dbReference type="Proteomes" id="UP000008631"/>
    </source>
</evidence>
<evidence type="ECO:0000313" key="2">
    <source>
        <dbReference type="EMBL" id="ADV63249.1"/>
    </source>
</evidence>
<keyword evidence="3" id="KW-1185">Reference proteome</keyword>
<dbReference type="EMBL" id="CP002353">
    <property type="protein sequence ID" value="ADV63249.1"/>
    <property type="molecule type" value="Genomic_DNA"/>
</dbReference>
<reference evidence="2 3" key="2">
    <citation type="journal article" date="2011" name="Stand. Genomic Sci.">
        <title>Complete genome sequence of Isosphaera pallida type strain (IS1B).</title>
        <authorList>
            <consortium name="US DOE Joint Genome Institute (JGI-PGF)"/>
            <person name="Goker M."/>
            <person name="Cleland D."/>
            <person name="Saunders E."/>
            <person name="Lapidus A."/>
            <person name="Nolan M."/>
            <person name="Lucas S."/>
            <person name="Hammon N."/>
            <person name="Deshpande S."/>
            <person name="Cheng J.F."/>
            <person name="Tapia R."/>
            <person name="Han C."/>
            <person name="Goodwin L."/>
            <person name="Pitluck S."/>
            <person name="Liolios K."/>
            <person name="Pagani I."/>
            <person name="Ivanova N."/>
            <person name="Mavromatis K."/>
            <person name="Pati A."/>
            <person name="Chen A."/>
            <person name="Palaniappan K."/>
            <person name="Land M."/>
            <person name="Hauser L."/>
            <person name="Chang Y.J."/>
            <person name="Jeffries C.D."/>
            <person name="Detter J.C."/>
            <person name="Beck B."/>
            <person name="Woyke T."/>
            <person name="Bristow J."/>
            <person name="Eisen J.A."/>
            <person name="Markowitz V."/>
            <person name="Hugenholtz P."/>
            <person name="Kyrpides N.C."/>
            <person name="Klenk H.P."/>
        </authorList>
    </citation>
    <scope>NUCLEOTIDE SEQUENCE [LARGE SCALE GENOMIC DNA]</scope>
    <source>
        <strain evidence="3">ATCC 43644 / DSM 9630 / IS1B</strain>
    </source>
</reference>
<protein>
    <submittedName>
        <fullName evidence="2">Uncharacterized protein</fullName>
    </submittedName>
</protein>
<feature type="region of interest" description="Disordered" evidence="1">
    <location>
        <begin position="220"/>
        <end position="282"/>
    </location>
</feature>
<gene>
    <name evidence="2" type="ordered locus">Isop_2680</name>
</gene>
<proteinExistence type="predicted"/>
<accession>E8QZV8</accession>
<dbReference type="InParanoid" id="E8QZV8"/>
<name>E8QZV8_ISOPI</name>
<dbReference type="AlphaFoldDB" id="E8QZV8"/>
<feature type="compositionally biased region" description="Low complexity" evidence="1">
    <location>
        <begin position="68"/>
        <end position="82"/>
    </location>
</feature>
<dbReference type="KEGG" id="ipa:Isop_2680"/>
<sequence length="282" mass="31069">MVMDPAEIRSRAVGLVEPEERATPVGDCDPDRPVSAAAHAHGNVNPPPDEPWCFAVSTEAKATGTDDPAAPSSRTAAHSSSSHAFLEAEVVRLRRENQRLAEALRDLVPRIVAAMAVEIETLRDRSETLANRVTETQARMDRQRQETAEVAALSRRLLDSINRQREEFQRDRQELADQLAIREREVAGLRKLVAERDAELAALSGLVEAFRSERESLTHRLNQLRRDPAGVAPPPRPTRAVRATPPSPARPDPQGRLRPQSHATPRTPRPSPSPIPSPHPAP</sequence>
<feature type="region of interest" description="Disordered" evidence="1">
    <location>
        <begin position="1"/>
        <end position="82"/>
    </location>
</feature>
<dbReference type="RefSeq" id="WP_013565537.1">
    <property type="nucleotide sequence ID" value="NC_014962.1"/>
</dbReference>
<reference key="1">
    <citation type="submission" date="2010-11" db="EMBL/GenBank/DDBJ databases">
        <title>The complete sequence of chromosome of Isophaera pallida ATCC 43644.</title>
        <authorList>
            <consortium name="US DOE Joint Genome Institute (JGI-PGF)"/>
            <person name="Lucas S."/>
            <person name="Copeland A."/>
            <person name="Lapidus A."/>
            <person name="Bruce D."/>
            <person name="Goodwin L."/>
            <person name="Pitluck S."/>
            <person name="Kyrpides N."/>
            <person name="Mavromatis K."/>
            <person name="Pagani I."/>
            <person name="Ivanova N."/>
            <person name="Saunders E."/>
            <person name="Brettin T."/>
            <person name="Detter J.C."/>
            <person name="Han C."/>
            <person name="Tapia R."/>
            <person name="Land M."/>
            <person name="Hauser L."/>
            <person name="Markowitz V."/>
            <person name="Cheng J.-F."/>
            <person name="Hugenholtz P."/>
            <person name="Woyke T."/>
            <person name="Wu D."/>
            <person name="Eisen J.A."/>
        </authorList>
    </citation>
    <scope>NUCLEOTIDE SEQUENCE</scope>
    <source>
        <strain>ATCC 43644</strain>
    </source>
</reference>
<dbReference type="HOGENOM" id="CLU_986175_0_0_0"/>
<organism evidence="2 3">
    <name type="scientific">Isosphaera pallida (strain ATCC 43644 / DSM 9630 / IS1B)</name>
    <dbReference type="NCBI Taxonomy" id="575540"/>
    <lineage>
        <taxon>Bacteria</taxon>
        <taxon>Pseudomonadati</taxon>
        <taxon>Planctomycetota</taxon>
        <taxon>Planctomycetia</taxon>
        <taxon>Isosphaerales</taxon>
        <taxon>Isosphaeraceae</taxon>
        <taxon>Isosphaera</taxon>
    </lineage>
</organism>
<feature type="compositionally biased region" description="Basic and acidic residues" evidence="1">
    <location>
        <begin position="1"/>
        <end position="10"/>
    </location>
</feature>
<evidence type="ECO:0000256" key="1">
    <source>
        <dbReference type="SAM" id="MobiDB-lite"/>
    </source>
</evidence>